<dbReference type="AlphaFoldDB" id="A0A226E190"/>
<keyword evidence="4" id="KW-1185">Reference proteome</keyword>
<comment type="caution">
    <text evidence="3">The sequence shown here is derived from an EMBL/GenBank/DDBJ whole genome shotgun (WGS) entry which is preliminary data.</text>
</comment>
<dbReference type="PANTHER" id="PTHR32026">
    <property type="entry name" value="METHYLTRANSFERASE-LIKE PROTEIN 24"/>
    <property type="match status" value="1"/>
</dbReference>
<feature type="domain" description="Methyltransferase" evidence="2">
    <location>
        <begin position="76"/>
        <end position="169"/>
    </location>
</feature>
<accession>A0A226E190</accession>
<dbReference type="InterPro" id="IPR026913">
    <property type="entry name" value="METTL24"/>
</dbReference>
<dbReference type="InterPro" id="IPR025714">
    <property type="entry name" value="Methyltranfer_dom"/>
</dbReference>
<evidence type="ECO:0000313" key="4">
    <source>
        <dbReference type="Proteomes" id="UP000198287"/>
    </source>
</evidence>
<keyword evidence="1" id="KW-0732">Signal</keyword>
<evidence type="ECO:0000313" key="3">
    <source>
        <dbReference type="EMBL" id="OXA50236.1"/>
    </source>
</evidence>
<dbReference type="Pfam" id="PF13383">
    <property type="entry name" value="Methyltransf_22"/>
    <property type="match status" value="1"/>
</dbReference>
<protein>
    <recommendedName>
        <fullName evidence="2">Methyltransferase domain-containing protein</fullName>
    </recommendedName>
</protein>
<dbReference type="OrthoDB" id="10006218at2759"/>
<dbReference type="Proteomes" id="UP000198287">
    <property type="component" value="Unassembled WGS sequence"/>
</dbReference>
<reference evidence="3 4" key="1">
    <citation type="submission" date="2015-12" db="EMBL/GenBank/DDBJ databases">
        <title>The genome of Folsomia candida.</title>
        <authorList>
            <person name="Faddeeva A."/>
            <person name="Derks M.F."/>
            <person name="Anvar Y."/>
            <person name="Smit S."/>
            <person name="Van Straalen N."/>
            <person name="Roelofs D."/>
        </authorList>
    </citation>
    <scope>NUCLEOTIDE SEQUENCE [LARGE SCALE GENOMIC DNA]</scope>
    <source>
        <strain evidence="3 4">VU population</strain>
        <tissue evidence="3">Whole body</tissue>
    </source>
</reference>
<dbReference type="PANTHER" id="PTHR32026:SF10">
    <property type="entry name" value="METHYLTRANSFERASE-LIKE PROTEIN 24-RELATED"/>
    <property type="match status" value="1"/>
</dbReference>
<evidence type="ECO:0000259" key="2">
    <source>
        <dbReference type="Pfam" id="PF13383"/>
    </source>
</evidence>
<gene>
    <name evidence="3" type="ORF">Fcan01_14935</name>
</gene>
<name>A0A226E190_FOLCA</name>
<feature type="chain" id="PRO_5012013894" description="Methyltransferase domain-containing protein" evidence="1">
    <location>
        <begin position="26"/>
        <end position="211"/>
    </location>
</feature>
<evidence type="ECO:0000256" key="1">
    <source>
        <dbReference type="SAM" id="SignalP"/>
    </source>
</evidence>
<sequence length="211" mass="24592">MNPKLRVLVLVVILLWLIIYRYVQTNSSPKSQTLSEGQYDQFEEKSQLPIQRNPIEESYYRNFIRKQFANSEKSYQEYRRRRREFVGSDLTKVDPWSTENLMFFWDYFLPHFSCPYTVQRIGGLGDGGKWVCGMELFDNVKPIDGKSEELFSNRDRPCIIYSFGVGGDVGIGYPPPDDPTTRHTEATVAEFDCKKEEPLSSSDRPTRGFRV</sequence>
<organism evidence="3 4">
    <name type="scientific">Folsomia candida</name>
    <name type="common">Springtail</name>
    <dbReference type="NCBI Taxonomy" id="158441"/>
    <lineage>
        <taxon>Eukaryota</taxon>
        <taxon>Metazoa</taxon>
        <taxon>Ecdysozoa</taxon>
        <taxon>Arthropoda</taxon>
        <taxon>Hexapoda</taxon>
        <taxon>Collembola</taxon>
        <taxon>Entomobryomorpha</taxon>
        <taxon>Isotomoidea</taxon>
        <taxon>Isotomidae</taxon>
        <taxon>Proisotominae</taxon>
        <taxon>Folsomia</taxon>
    </lineage>
</organism>
<dbReference type="EMBL" id="LNIX01000009">
    <property type="protein sequence ID" value="OXA50236.1"/>
    <property type="molecule type" value="Genomic_DNA"/>
</dbReference>
<proteinExistence type="predicted"/>
<feature type="signal peptide" evidence="1">
    <location>
        <begin position="1"/>
        <end position="25"/>
    </location>
</feature>